<accession>A0A1V9ENY7</accession>
<dbReference type="AlphaFoldDB" id="A0A1V9ENY7"/>
<dbReference type="NCBIfam" id="TIGR03519">
    <property type="entry name" value="T9SS_PorP_fam"/>
    <property type="match status" value="1"/>
</dbReference>
<evidence type="ECO:0000256" key="1">
    <source>
        <dbReference type="SAM" id="SignalP"/>
    </source>
</evidence>
<reference evidence="3" key="1">
    <citation type="submission" date="2016-04" db="EMBL/GenBank/DDBJ databases">
        <authorList>
            <person name="Chen L."/>
            <person name="Zhuang W."/>
            <person name="Wang G."/>
        </authorList>
    </citation>
    <scope>NUCLEOTIDE SEQUENCE [LARGE SCALE GENOMIC DNA]</scope>
    <source>
        <strain evidence="3">208</strain>
    </source>
</reference>
<evidence type="ECO:0000313" key="2">
    <source>
        <dbReference type="EMBL" id="OQP47836.1"/>
    </source>
</evidence>
<dbReference type="EMBL" id="LWBP01000239">
    <property type="protein sequence ID" value="OQP47836.1"/>
    <property type="molecule type" value="Genomic_DNA"/>
</dbReference>
<keyword evidence="3" id="KW-1185">Reference proteome</keyword>
<evidence type="ECO:0000313" key="3">
    <source>
        <dbReference type="Proteomes" id="UP000192276"/>
    </source>
</evidence>
<feature type="signal peptide" evidence="1">
    <location>
        <begin position="1"/>
        <end position="19"/>
    </location>
</feature>
<gene>
    <name evidence="2" type="ORF">A4R26_31730</name>
</gene>
<comment type="caution">
    <text evidence="2">The sequence shown here is derived from an EMBL/GenBank/DDBJ whole genome shotgun (WGS) entry which is preliminary data.</text>
</comment>
<feature type="chain" id="PRO_5012258081" description="Type IX secretion system membrane protein PorP/SprF" evidence="1">
    <location>
        <begin position="20"/>
        <end position="345"/>
    </location>
</feature>
<sequence>MKKILLFAAGMYVSYVVSAQQRAHYTQYILNNYILNPALTGIENYTDVKISGRDQWVGMSGAPRTAYVTAHMPLGKKDLKTTATSFEVPGENPRGSAYWESYTASEPHHGVGMSVINDRTGNFNRFTANVSYAYHIGLSARTSLAAGFAGGITSVGLNTNGKAFFGSDPADPAVGGAVAKELRKLKPDFSAGLWLYAADYFVGLSAQQLVPQKLAFVDDATFKSTGKLVPHLFITAGYRFLLNEDINALPSVMVKYINGAFKNDYQAEANVKLQYRDLLWVGGSYRQFDGYAAMLGLNVGNTFNIGYAYDFTKTDLRTYSRGTHELMIGFLIGNRYGDTCPRNVW</sequence>
<dbReference type="RefSeq" id="WP_081170421.1">
    <property type="nucleotide sequence ID" value="NZ_LWBP01000239.1"/>
</dbReference>
<dbReference type="Proteomes" id="UP000192276">
    <property type="component" value="Unassembled WGS sequence"/>
</dbReference>
<name>A0A1V9ENY7_9BACT</name>
<protein>
    <recommendedName>
        <fullName evidence="4">Type IX secretion system membrane protein PorP/SprF</fullName>
    </recommendedName>
</protein>
<dbReference type="OrthoDB" id="626665at2"/>
<dbReference type="STRING" id="550983.A4R26_31730"/>
<proteinExistence type="predicted"/>
<dbReference type="Pfam" id="PF11751">
    <property type="entry name" value="PorP_SprF"/>
    <property type="match status" value="1"/>
</dbReference>
<organism evidence="2 3">
    <name type="scientific">Niastella populi</name>
    <dbReference type="NCBI Taxonomy" id="550983"/>
    <lineage>
        <taxon>Bacteria</taxon>
        <taxon>Pseudomonadati</taxon>
        <taxon>Bacteroidota</taxon>
        <taxon>Chitinophagia</taxon>
        <taxon>Chitinophagales</taxon>
        <taxon>Chitinophagaceae</taxon>
        <taxon>Niastella</taxon>
    </lineage>
</organism>
<dbReference type="InterPro" id="IPR019861">
    <property type="entry name" value="PorP/SprF_Bacteroidetes"/>
</dbReference>
<keyword evidence="1" id="KW-0732">Signal</keyword>
<evidence type="ECO:0008006" key="4">
    <source>
        <dbReference type="Google" id="ProtNLM"/>
    </source>
</evidence>